<accession>A0ABR6NBR4</accession>
<evidence type="ECO:0000259" key="1">
    <source>
        <dbReference type="Pfam" id="PF01814"/>
    </source>
</evidence>
<dbReference type="Proteomes" id="UP001138540">
    <property type="component" value="Unassembled WGS sequence"/>
</dbReference>
<evidence type="ECO:0000313" key="3">
    <source>
        <dbReference type="Proteomes" id="UP001138540"/>
    </source>
</evidence>
<dbReference type="Pfam" id="PF01814">
    <property type="entry name" value="Hemerythrin"/>
    <property type="match status" value="1"/>
</dbReference>
<dbReference type="Gene3D" id="1.20.120.520">
    <property type="entry name" value="nmb1532 protein domain like"/>
    <property type="match status" value="1"/>
</dbReference>
<gene>
    <name evidence="2" type="ORF">HNP60_000475</name>
</gene>
<proteinExistence type="predicted"/>
<comment type="caution">
    <text evidence="2">The sequence shown here is derived from an EMBL/GenBank/DDBJ whole genome shotgun (WGS) entry which is preliminary data.</text>
</comment>
<sequence>MTDDIFRQHRVMIAAGEDLLATARRTPPARLEEIAQLRVRLAGLAMAHLKAEEETIVRPLMGSGRIDQIPGAAALIAECRAGHGAYSDHVRRWTLPAIDADRAGYAQALSQMLDQLRAMMEREERLLYWPALRLLGAARETQAG</sequence>
<keyword evidence="3" id="KW-1185">Reference proteome</keyword>
<name>A0ABR6NBR4_9SPHN</name>
<dbReference type="RefSeq" id="WP_184149728.1">
    <property type="nucleotide sequence ID" value="NZ_JACHKA010000001.1"/>
</dbReference>
<reference evidence="2 3" key="1">
    <citation type="submission" date="2020-08" db="EMBL/GenBank/DDBJ databases">
        <title>Exploring microbial biodiversity for novel pathways involved in the catabolism of aromatic compounds derived from lignin.</title>
        <authorList>
            <person name="Elkins J."/>
        </authorList>
    </citation>
    <scope>NUCLEOTIDE SEQUENCE [LARGE SCALE GENOMIC DNA]</scope>
    <source>
        <strain evidence="2 3">B1D3A</strain>
    </source>
</reference>
<feature type="domain" description="Hemerythrin-like" evidence="1">
    <location>
        <begin position="2"/>
        <end position="128"/>
    </location>
</feature>
<evidence type="ECO:0000313" key="2">
    <source>
        <dbReference type="EMBL" id="MBB5984501.1"/>
    </source>
</evidence>
<organism evidence="2 3">
    <name type="scientific">Sphingobium lignivorans</name>
    <dbReference type="NCBI Taxonomy" id="2735886"/>
    <lineage>
        <taxon>Bacteria</taxon>
        <taxon>Pseudomonadati</taxon>
        <taxon>Pseudomonadota</taxon>
        <taxon>Alphaproteobacteria</taxon>
        <taxon>Sphingomonadales</taxon>
        <taxon>Sphingomonadaceae</taxon>
        <taxon>Sphingobium</taxon>
    </lineage>
</organism>
<dbReference type="InterPro" id="IPR012312">
    <property type="entry name" value="Hemerythrin-like"/>
</dbReference>
<dbReference type="EMBL" id="JACHKA010000001">
    <property type="protein sequence ID" value="MBB5984501.1"/>
    <property type="molecule type" value="Genomic_DNA"/>
</dbReference>
<protein>
    <recommendedName>
        <fullName evidence="1">Hemerythrin-like domain-containing protein</fullName>
    </recommendedName>
</protein>